<evidence type="ECO:0000256" key="5">
    <source>
        <dbReference type="ARBA" id="ARBA00023140"/>
    </source>
</evidence>
<sequence length="913" mass="98237">MIGITAYGAYLPKLRLQRAAIFQSMGWFAPALMMVAQGERAMCNWDEDAVTMAVAAARDCLTGRDKQALQGLYLASTSLPFADRQNAGIVATALNLPGTLLTADVTASQKAGSTALLTALETVQGGARNNILVAAADRRETRPGYFYEMWFGDGAAALQVGDSDVIAAFEGAFSVSYDFVDHYRAADKRFDYFWEERWVRDEGYGKMIPEAVNGLLAKLGIAIDQVDRLVYPCFFTAEHRNIAKKLGARPDQVMDNMHEVCGETGAAHSLLLLVRALETAEPGQRILMAGFGQGCNALCFRVTEAIAGLAPRAGVRGALARGKATDNYAKWLKFRELIDPEMGIRAEAPTQTAMTTLWRNRKMLLGLVGGRCRTCGTPQFPKMDICVNPDCGALHSQEDYEFADRPARIKTFTGDLLAVSVDPPHKYGMVQFDDGGRLMADFTDCDFEELQVGLPVQMVFRKRTEDKQRGFVNYFWKATPTPDAAEQMRRIRFDDRVAIVTGAGGGLGRAYALELARRGAKVVVNDLGGARDGSGAASAAADRVVAEIREAGGQAVANYDNVAGAEGGAAIVQTALDAFGRVDILINNAGILRDKSFVKMEAENWRAVMDVHLNGAYNVTRPAFAAMKANGFGRIVMTSSAAGLYGNFGQANYSAAKMALVGLMNTLKLEGGKYDIRVNTIAPLAASRLTEDVMPPELFAMAKPDDVVPMVLYLCSEGCDHSGQIFNAGVGHFSRAALLTGPPVQLGREGDPPAVEDIAFHWDHINDLQGAKELADLNAATVDLMTPPPPKDRPATTGGGQTPAAEEAPDTQAIFDRLAGTFKADAAEGVDVVFQFLISGPGGGNWSCEIKDRQCTVAAGDHPRPTCTLKMAAADFGAMMTGRMAPMQAFTSGKLKIEGDVMKSQLIEKLFTI</sequence>
<keyword evidence="5" id="KW-0576">Peroxisome</keyword>
<dbReference type="SUPFAM" id="SSF55718">
    <property type="entry name" value="SCP-like"/>
    <property type="match status" value="1"/>
</dbReference>
<keyword evidence="9" id="KW-1185">Reference proteome</keyword>
<feature type="region of interest" description="Disordered" evidence="6">
    <location>
        <begin position="784"/>
        <end position="808"/>
    </location>
</feature>
<dbReference type="InterPro" id="IPR016039">
    <property type="entry name" value="Thiolase-like"/>
</dbReference>
<evidence type="ECO:0000256" key="2">
    <source>
        <dbReference type="ARBA" id="ARBA00006484"/>
    </source>
</evidence>
<dbReference type="Gene3D" id="3.40.50.720">
    <property type="entry name" value="NAD(P)-binding Rossmann-like Domain"/>
    <property type="match status" value="1"/>
</dbReference>
<keyword evidence="4" id="KW-0560">Oxidoreductase</keyword>
<dbReference type="SMART" id="SM00822">
    <property type="entry name" value="PKS_KR"/>
    <property type="match status" value="1"/>
</dbReference>
<dbReference type="Proteomes" id="UP001165427">
    <property type="component" value="Unassembled WGS sequence"/>
</dbReference>
<dbReference type="SUPFAM" id="SSF51735">
    <property type="entry name" value="NAD(P)-binding Rossmann-fold domains"/>
    <property type="match status" value="1"/>
</dbReference>
<evidence type="ECO:0000256" key="3">
    <source>
        <dbReference type="ARBA" id="ARBA00022679"/>
    </source>
</evidence>
<dbReference type="PANTHER" id="PTHR45024:SF2">
    <property type="entry name" value="SCP2 DOMAIN-CONTAINING PROTEIN"/>
    <property type="match status" value="1"/>
</dbReference>
<reference evidence="8" key="1">
    <citation type="submission" date="2022-04" db="EMBL/GenBank/DDBJ databases">
        <title>Desulfatitalea alkaliphila sp. nov., a novel anaerobic sulfate-reducing bacterium isolated from terrestrial mud volcano, Taman Peninsula, Russia.</title>
        <authorList>
            <person name="Khomyakova M.A."/>
            <person name="Merkel A.Y."/>
            <person name="Slobodkin A.I."/>
        </authorList>
    </citation>
    <scope>NUCLEOTIDE SEQUENCE</scope>
    <source>
        <strain evidence="8">M08but</strain>
    </source>
</reference>
<dbReference type="InterPro" id="IPR002878">
    <property type="entry name" value="ChsH2_C"/>
</dbReference>
<accession>A0AA41UHY1</accession>
<dbReference type="InterPro" id="IPR013747">
    <property type="entry name" value="ACP_syn_III_C"/>
</dbReference>
<comment type="similarity">
    <text evidence="2">Belongs to the short-chain dehydrogenases/reductases (SDR) family.</text>
</comment>
<dbReference type="CDD" id="cd05353">
    <property type="entry name" value="hydroxyacyl-CoA-like_DH_SDR_c-like"/>
    <property type="match status" value="1"/>
</dbReference>
<dbReference type="GO" id="GO:0016746">
    <property type="term" value="F:acyltransferase activity"/>
    <property type="evidence" value="ECO:0007669"/>
    <property type="project" value="InterPro"/>
</dbReference>
<dbReference type="InterPro" id="IPR003033">
    <property type="entry name" value="SCP2_sterol-bd_dom"/>
</dbReference>
<feature type="domain" description="Ketoreductase" evidence="7">
    <location>
        <begin position="496"/>
        <end position="687"/>
    </location>
</feature>
<evidence type="ECO:0000256" key="1">
    <source>
        <dbReference type="ARBA" id="ARBA00004275"/>
    </source>
</evidence>
<dbReference type="SUPFAM" id="SSF50249">
    <property type="entry name" value="Nucleic acid-binding proteins"/>
    <property type="match status" value="1"/>
</dbReference>
<comment type="subcellular location">
    <subcellularLocation>
        <location evidence="1">Peroxisome</location>
    </subcellularLocation>
</comment>
<dbReference type="InterPro" id="IPR051687">
    <property type="entry name" value="Peroxisomal_Beta-Oxidation"/>
</dbReference>
<dbReference type="PANTHER" id="PTHR45024">
    <property type="entry name" value="DEHYDROGENASES, SHORT CHAIN"/>
    <property type="match status" value="1"/>
</dbReference>
<dbReference type="InterPro" id="IPR002347">
    <property type="entry name" value="SDR_fam"/>
</dbReference>
<evidence type="ECO:0000256" key="6">
    <source>
        <dbReference type="SAM" id="MobiDB-lite"/>
    </source>
</evidence>
<dbReference type="Pfam" id="PF01796">
    <property type="entry name" value="OB_ChsH2_C"/>
    <property type="match status" value="1"/>
</dbReference>
<dbReference type="RefSeq" id="WP_246902834.1">
    <property type="nucleotide sequence ID" value="NZ_JALJRB010000002.1"/>
</dbReference>
<keyword evidence="3" id="KW-0808">Transferase</keyword>
<dbReference type="GO" id="GO:0005737">
    <property type="term" value="C:cytoplasm"/>
    <property type="evidence" value="ECO:0007669"/>
    <property type="project" value="UniProtKB-ARBA"/>
</dbReference>
<dbReference type="Gene3D" id="3.40.47.10">
    <property type="match status" value="2"/>
</dbReference>
<evidence type="ECO:0000256" key="4">
    <source>
        <dbReference type="ARBA" id="ARBA00023002"/>
    </source>
</evidence>
<evidence type="ECO:0000313" key="9">
    <source>
        <dbReference type="Proteomes" id="UP001165427"/>
    </source>
</evidence>
<dbReference type="EMBL" id="JALJRB010000002">
    <property type="protein sequence ID" value="MCJ8499484.1"/>
    <property type="molecule type" value="Genomic_DNA"/>
</dbReference>
<evidence type="ECO:0000259" key="7">
    <source>
        <dbReference type="SMART" id="SM00822"/>
    </source>
</evidence>
<dbReference type="PRINTS" id="PR00081">
    <property type="entry name" value="GDHRDH"/>
</dbReference>
<gene>
    <name evidence="8" type="ORF">MRX98_02770</name>
</gene>
<dbReference type="PRINTS" id="PR00080">
    <property type="entry name" value="SDRFAMILY"/>
</dbReference>
<dbReference type="InterPro" id="IPR057326">
    <property type="entry name" value="KR_dom"/>
</dbReference>
<dbReference type="InterPro" id="IPR036527">
    <property type="entry name" value="SCP2_sterol-bd_dom_sf"/>
</dbReference>
<dbReference type="InterPro" id="IPR012340">
    <property type="entry name" value="NA-bd_OB-fold"/>
</dbReference>
<dbReference type="SUPFAM" id="SSF53901">
    <property type="entry name" value="Thiolase-like"/>
    <property type="match status" value="2"/>
</dbReference>
<dbReference type="CDD" id="cd00827">
    <property type="entry name" value="init_cond_enzymes"/>
    <property type="match status" value="1"/>
</dbReference>
<dbReference type="Pfam" id="PF02036">
    <property type="entry name" value="SCP2"/>
    <property type="match status" value="1"/>
</dbReference>
<comment type="caution">
    <text evidence="8">The sequence shown here is derived from an EMBL/GenBank/DDBJ whole genome shotgun (WGS) entry which is preliminary data.</text>
</comment>
<dbReference type="Pfam" id="PF08541">
    <property type="entry name" value="ACP_syn_III_C"/>
    <property type="match status" value="1"/>
</dbReference>
<dbReference type="Gene3D" id="3.30.1050.10">
    <property type="entry name" value="SCP2 sterol-binding domain"/>
    <property type="match status" value="1"/>
</dbReference>
<protein>
    <submittedName>
        <fullName evidence="8">SDR family NAD(P)-dependent oxidoreductase</fullName>
    </submittedName>
</protein>
<dbReference type="AlphaFoldDB" id="A0AA41UHY1"/>
<proteinExistence type="inferred from homology"/>
<dbReference type="GO" id="GO:0016491">
    <property type="term" value="F:oxidoreductase activity"/>
    <property type="evidence" value="ECO:0007669"/>
    <property type="project" value="UniProtKB-KW"/>
</dbReference>
<name>A0AA41UHY1_9BACT</name>
<dbReference type="InterPro" id="IPR036291">
    <property type="entry name" value="NAD(P)-bd_dom_sf"/>
</dbReference>
<dbReference type="Pfam" id="PF00106">
    <property type="entry name" value="adh_short"/>
    <property type="match status" value="1"/>
</dbReference>
<organism evidence="8 9">
    <name type="scientific">Desulfatitalea alkaliphila</name>
    <dbReference type="NCBI Taxonomy" id="2929485"/>
    <lineage>
        <taxon>Bacteria</taxon>
        <taxon>Pseudomonadati</taxon>
        <taxon>Thermodesulfobacteriota</taxon>
        <taxon>Desulfobacteria</taxon>
        <taxon>Desulfobacterales</taxon>
        <taxon>Desulfosarcinaceae</taxon>
        <taxon>Desulfatitalea</taxon>
    </lineage>
</organism>
<evidence type="ECO:0000313" key="8">
    <source>
        <dbReference type="EMBL" id="MCJ8499484.1"/>
    </source>
</evidence>